<proteinExistence type="inferred from homology"/>
<dbReference type="PANTHER" id="PTHR12774:SF2">
    <property type="entry name" value="PEROXISOMAL BIOGENESIS FACTOR 19"/>
    <property type="match status" value="1"/>
</dbReference>
<evidence type="ECO:0000256" key="3">
    <source>
        <dbReference type="SAM" id="MobiDB-lite"/>
    </source>
</evidence>
<organism evidence="4 5">
    <name type="scientific">Hyalella azteca</name>
    <name type="common">Amphipod</name>
    <dbReference type="NCBI Taxonomy" id="294128"/>
    <lineage>
        <taxon>Eukaryota</taxon>
        <taxon>Metazoa</taxon>
        <taxon>Ecdysozoa</taxon>
        <taxon>Arthropoda</taxon>
        <taxon>Crustacea</taxon>
        <taxon>Multicrustacea</taxon>
        <taxon>Malacostraca</taxon>
        <taxon>Eumalacostraca</taxon>
        <taxon>Peracarida</taxon>
        <taxon>Amphipoda</taxon>
        <taxon>Senticaudata</taxon>
        <taxon>Talitrida</taxon>
        <taxon>Talitroidea</taxon>
        <taxon>Hyalellidae</taxon>
        <taxon>Hyalella</taxon>
    </lineage>
</organism>
<dbReference type="GO" id="GO:0045046">
    <property type="term" value="P:protein import into peroxisome membrane"/>
    <property type="evidence" value="ECO:0007669"/>
    <property type="project" value="TreeGrafter"/>
</dbReference>
<comment type="similarity">
    <text evidence="1">Belongs to the peroxin-19 family.</text>
</comment>
<dbReference type="AlphaFoldDB" id="A0A8B7NIF4"/>
<dbReference type="OrthoDB" id="21292at2759"/>
<reference evidence="5" key="1">
    <citation type="submission" date="2025-08" db="UniProtKB">
        <authorList>
            <consortium name="RefSeq"/>
        </authorList>
    </citation>
    <scope>IDENTIFICATION</scope>
</reference>
<dbReference type="InterPro" id="IPR006708">
    <property type="entry name" value="Pex19"/>
</dbReference>
<protein>
    <recommendedName>
        <fullName evidence="2">Peroxin-19</fullName>
    </recommendedName>
</protein>
<dbReference type="PANTHER" id="PTHR12774">
    <property type="entry name" value="PEROXISOMAL BIOGENESIS FACTOR 19"/>
    <property type="match status" value="1"/>
</dbReference>
<dbReference type="Gene3D" id="1.20.120.900">
    <property type="entry name" value="Pex19, mPTS binding domain"/>
    <property type="match status" value="1"/>
</dbReference>
<evidence type="ECO:0000256" key="1">
    <source>
        <dbReference type="ARBA" id="ARBA00006326"/>
    </source>
</evidence>
<evidence type="ECO:0000256" key="2">
    <source>
        <dbReference type="ARBA" id="ARBA00029688"/>
    </source>
</evidence>
<feature type="compositionally biased region" description="Polar residues" evidence="3">
    <location>
        <begin position="34"/>
        <end position="49"/>
    </location>
</feature>
<feature type="compositionally biased region" description="Low complexity" evidence="3">
    <location>
        <begin position="157"/>
        <end position="169"/>
    </location>
</feature>
<feature type="region of interest" description="Disordered" evidence="3">
    <location>
        <begin position="136"/>
        <end position="171"/>
    </location>
</feature>
<name>A0A8B7NIF4_HYAAZ</name>
<dbReference type="Proteomes" id="UP000694843">
    <property type="component" value="Unplaced"/>
</dbReference>
<keyword evidence="4" id="KW-1185">Reference proteome</keyword>
<sequence>MSEPEHVSSRKEKDFEIDALLDDALEDFNKPLPSHTTQMTRNAANSTPSPAAGGTQLTEELIKEATQSFEASMRAIMLQQQKVDQVQQLQGINNPNEPGAMSVKLDLQSLTSQFAQFAQSATKVANNTNIPNVVNTNAPSDVNNSATATPGSAANSTTPAAQDATPQTQEEVPDFQNLLAEAMQQMAQNKEAFQSMPSADELSQMMASLGVGGGEDQDTEAAGGLMGLMQSMLENVLSKEIIYPPIKEIVVKYPDWLADNRSRVAAADFDRYSRQYDVMREIVDLFESESESDSDEVKAKRFEDLVALMQKVGV</sequence>
<dbReference type="RefSeq" id="XP_018013419.1">
    <property type="nucleotide sequence ID" value="XM_018157930.1"/>
</dbReference>
<evidence type="ECO:0000313" key="5">
    <source>
        <dbReference type="RefSeq" id="XP_018013419.1"/>
    </source>
</evidence>
<feature type="region of interest" description="Disordered" evidence="3">
    <location>
        <begin position="27"/>
        <end position="55"/>
    </location>
</feature>
<dbReference type="Pfam" id="PF04614">
    <property type="entry name" value="Pex19"/>
    <property type="match status" value="1"/>
</dbReference>
<evidence type="ECO:0000313" key="4">
    <source>
        <dbReference type="Proteomes" id="UP000694843"/>
    </source>
</evidence>
<dbReference type="GO" id="GO:0033328">
    <property type="term" value="F:peroxisome membrane targeting sequence binding"/>
    <property type="evidence" value="ECO:0007669"/>
    <property type="project" value="TreeGrafter"/>
</dbReference>
<feature type="compositionally biased region" description="Polar residues" evidence="3">
    <location>
        <begin position="140"/>
        <end position="156"/>
    </location>
</feature>
<dbReference type="GeneID" id="108670453"/>
<dbReference type="KEGG" id="hazt:108670453"/>
<dbReference type="InterPro" id="IPR038322">
    <property type="entry name" value="Pex19_C_sf"/>
</dbReference>
<accession>A0A8B7NIF4</accession>
<gene>
    <name evidence="5" type="primary">LOC108670453</name>
</gene>
<dbReference type="GO" id="GO:0005778">
    <property type="term" value="C:peroxisomal membrane"/>
    <property type="evidence" value="ECO:0007669"/>
    <property type="project" value="TreeGrafter"/>
</dbReference>
<dbReference type="CTD" id="5824"/>